<keyword evidence="5" id="KW-1185">Reference proteome</keyword>
<organism evidence="4 5">
    <name type="scientific">Cloeon dipterum</name>
    <dbReference type="NCBI Taxonomy" id="197152"/>
    <lineage>
        <taxon>Eukaryota</taxon>
        <taxon>Metazoa</taxon>
        <taxon>Ecdysozoa</taxon>
        <taxon>Arthropoda</taxon>
        <taxon>Hexapoda</taxon>
        <taxon>Insecta</taxon>
        <taxon>Pterygota</taxon>
        <taxon>Palaeoptera</taxon>
        <taxon>Ephemeroptera</taxon>
        <taxon>Pisciforma</taxon>
        <taxon>Baetidae</taxon>
        <taxon>Cloeon</taxon>
    </lineage>
</organism>
<dbReference type="PRINTS" id="PR00080">
    <property type="entry name" value="SDRFAMILY"/>
</dbReference>
<evidence type="ECO:0000256" key="1">
    <source>
        <dbReference type="ARBA" id="ARBA00006484"/>
    </source>
</evidence>
<dbReference type="SUPFAM" id="SSF51735">
    <property type="entry name" value="NAD(P)-binding Rossmann-fold domains"/>
    <property type="match status" value="1"/>
</dbReference>
<evidence type="ECO:0000256" key="2">
    <source>
        <dbReference type="ARBA" id="ARBA00023002"/>
    </source>
</evidence>
<dbReference type="PANTHER" id="PTHR43115:SF4">
    <property type="entry name" value="DEHYDROGENASE_REDUCTASE SDR FAMILY MEMBER 11"/>
    <property type="match status" value="1"/>
</dbReference>
<dbReference type="PANTHER" id="PTHR43115">
    <property type="entry name" value="DEHYDROGENASE/REDUCTASE SDR FAMILY MEMBER 11"/>
    <property type="match status" value="1"/>
</dbReference>
<dbReference type="PRINTS" id="PR00081">
    <property type="entry name" value="GDHRDH"/>
</dbReference>
<dbReference type="GO" id="GO:0016616">
    <property type="term" value="F:oxidoreductase activity, acting on the CH-OH group of donors, NAD or NADP as acceptor"/>
    <property type="evidence" value="ECO:0007669"/>
    <property type="project" value="UniProtKB-ARBA"/>
</dbReference>
<dbReference type="FunFam" id="3.40.50.720:FF:000047">
    <property type="entry name" value="NADP-dependent L-serine/L-allo-threonine dehydrogenase"/>
    <property type="match status" value="1"/>
</dbReference>
<accession>A0A8S1D855</accession>
<reference evidence="4 5" key="1">
    <citation type="submission" date="2020-04" db="EMBL/GenBank/DDBJ databases">
        <authorList>
            <person name="Alioto T."/>
            <person name="Alioto T."/>
            <person name="Gomez Garrido J."/>
        </authorList>
    </citation>
    <scope>NUCLEOTIDE SEQUENCE [LARGE SCALE GENOMIC DNA]</scope>
</reference>
<name>A0A8S1D855_9INSE</name>
<proteinExistence type="inferred from homology"/>
<dbReference type="Gene3D" id="3.40.50.720">
    <property type="entry name" value="NAD(P)-binding Rossmann-like Domain"/>
    <property type="match status" value="1"/>
</dbReference>
<comment type="caution">
    <text evidence="4">The sequence shown here is derived from an EMBL/GenBank/DDBJ whole genome shotgun (WGS) entry which is preliminary data.</text>
</comment>
<evidence type="ECO:0000256" key="3">
    <source>
        <dbReference type="RuleBase" id="RU000363"/>
    </source>
</evidence>
<protein>
    <submittedName>
        <fullName evidence="4">Uncharacterized protein</fullName>
    </submittedName>
</protein>
<dbReference type="Proteomes" id="UP000494165">
    <property type="component" value="Unassembled WGS sequence"/>
</dbReference>
<dbReference type="OrthoDB" id="1933717at2759"/>
<dbReference type="InterPro" id="IPR036291">
    <property type="entry name" value="NAD(P)-bd_dom_sf"/>
</dbReference>
<dbReference type="AlphaFoldDB" id="A0A8S1D855"/>
<keyword evidence="2" id="KW-0560">Oxidoreductase</keyword>
<evidence type="ECO:0000313" key="4">
    <source>
        <dbReference type="EMBL" id="CAB3376395.1"/>
    </source>
</evidence>
<comment type="similarity">
    <text evidence="1 3">Belongs to the short-chain dehydrogenases/reductases (SDR) family.</text>
</comment>
<gene>
    <name evidence="4" type="ORF">CLODIP_2_CD03701</name>
</gene>
<dbReference type="Pfam" id="PF00106">
    <property type="entry name" value="adh_short"/>
    <property type="match status" value="1"/>
</dbReference>
<dbReference type="PROSITE" id="PS00061">
    <property type="entry name" value="ADH_SHORT"/>
    <property type="match status" value="1"/>
</dbReference>
<evidence type="ECO:0000313" key="5">
    <source>
        <dbReference type="Proteomes" id="UP000494165"/>
    </source>
</evidence>
<dbReference type="EMBL" id="CADEPI010000127">
    <property type="protein sequence ID" value="CAB3376395.1"/>
    <property type="molecule type" value="Genomic_DNA"/>
</dbReference>
<dbReference type="InterPro" id="IPR020904">
    <property type="entry name" value="Sc_DH/Rdtase_CS"/>
</dbReference>
<sequence>MDRWEGRVAIVTGASAGIGAAIAKTLALKGMKVVGVARRVEKIQALVEELKTNNPKGELHAIKGDVTCEDDIKRIVQWTRENLGGTDVLVNNAGGGVLKKLSEISLADIRKTLDLNVVGLSLFTRDAIQDMKSRGVNDGHIFHINSIAGHEVLKWPGTEIYSASKHAVTVLTEGLRRELRDMGTKTRVTSISPGEVKTEIAVTSGMSEEEAEKLYKSRPYLEPEDIANALVYALAAPPHVQVHEIIIFPTGRP</sequence>
<dbReference type="InterPro" id="IPR002347">
    <property type="entry name" value="SDR_fam"/>
</dbReference>